<organism evidence="8 9">
    <name type="scientific">Corynebacterium alimapuense</name>
    <dbReference type="NCBI Taxonomy" id="1576874"/>
    <lineage>
        <taxon>Bacteria</taxon>
        <taxon>Bacillati</taxon>
        <taxon>Actinomycetota</taxon>
        <taxon>Actinomycetes</taxon>
        <taxon>Mycobacteriales</taxon>
        <taxon>Corynebacteriaceae</taxon>
        <taxon>Corynebacterium</taxon>
    </lineage>
</organism>
<keyword evidence="4" id="KW-0732">Signal</keyword>
<name>A0A3M8K981_9CORY</name>
<evidence type="ECO:0000313" key="8">
    <source>
        <dbReference type="EMBL" id="RNE49102.1"/>
    </source>
</evidence>
<protein>
    <submittedName>
        <fullName evidence="8">Feruloyl esterase</fullName>
    </submittedName>
</protein>
<dbReference type="GO" id="GO:0005576">
    <property type="term" value="C:extracellular region"/>
    <property type="evidence" value="ECO:0007669"/>
    <property type="project" value="UniProtKB-SubCell"/>
</dbReference>
<comment type="caution">
    <text evidence="8">The sequence shown here is derived from an EMBL/GenBank/DDBJ whole genome shotgun (WGS) entry which is preliminary data.</text>
</comment>
<accession>A0A3M8K981</accession>
<keyword evidence="7" id="KW-0624">Polysaccharide degradation</keyword>
<evidence type="ECO:0000256" key="5">
    <source>
        <dbReference type="ARBA" id="ARBA00022801"/>
    </source>
</evidence>
<dbReference type="GO" id="GO:0030600">
    <property type="term" value="F:feruloyl esterase activity"/>
    <property type="evidence" value="ECO:0007669"/>
    <property type="project" value="InterPro"/>
</dbReference>
<dbReference type="SUPFAM" id="SSF53474">
    <property type="entry name" value="alpha/beta-Hydrolases"/>
    <property type="match status" value="1"/>
</dbReference>
<reference evidence="8 9" key="1">
    <citation type="submission" date="2018-02" db="EMBL/GenBank/DDBJ databases">
        <title>Corynebacterium alimpuense sp. nov., a marine obligate actinomycete isolated from sediments of Valparaiso bay, Chile.</title>
        <authorList>
            <person name="Claverias F."/>
            <person name="Gonzales-Siles L."/>
            <person name="Salva-Serra F."/>
            <person name="Inganaes E."/>
            <person name="Molin K."/>
            <person name="Cumsille A."/>
            <person name="Undabarrena A."/>
            <person name="Couve E."/>
            <person name="Moore E.R.B."/>
            <person name="Gomila M."/>
            <person name="Camara B."/>
        </authorList>
    </citation>
    <scope>NUCLEOTIDE SEQUENCE [LARGE SCALE GENOMIC DNA]</scope>
    <source>
        <strain evidence="8 9">CCUG 69366</strain>
    </source>
</reference>
<dbReference type="AlphaFoldDB" id="A0A3M8K981"/>
<dbReference type="Proteomes" id="UP000266975">
    <property type="component" value="Unassembled WGS sequence"/>
</dbReference>
<sequence length="316" mass="33161">MHKLLSAATVTLLGLGILSVPAEVHALDLDASSISSSSLSSESISSGSSDVGSLDGLSSVLPELSNLGSSVLASANLTETYTSVNGQSRSYLWSTPADYDPEEPVPVIFVFPGWGRSEEEMARTAGLNNADALLVYPRGIAQAWAPAPYAETTGSEDLAFIRTILAELDDDFAVDSAQIFATGLSNGGGFAAYLGCQLPGTFAAVAPVAAAYYEGVQTDCLDIPIATLDIHGTADDIMSYNGGERNDATYESVPGVLEKLAVRNNCSDSSTKTISRSVKEKTWSGCSQSLKHIQMVSGGHEWPSLATEEILEFFGV</sequence>
<evidence type="ECO:0000256" key="1">
    <source>
        <dbReference type="ARBA" id="ARBA00004613"/>
    </source>
</evidence>
<dbReference type="PANTHER" id="PTHR38050">
    <property type="match status" value="1"/>
</dbReference>
<keyword evidence="6" id="KW-0119">Carbohydrate metabolism</keyword>
<keyword evidence="9" id="KW-1185">Reference proteome</keyword>
<evidence type="ECO:0000256" key="6">
    <source>
        <dbReference type="ARBA" id="ARBA00023277"/>
    </source>
</evidence>
<keyword evidence="3" id="KW-0858">Xylan degradation</keyword>
<keyword evidence="2" id="KW-0964">Secreted</keyword>
<proteinExistence type="predicted"/>
<evidence type="ECO:0000256" key="3">
    <source>
        <dbReference type="ARBA" id="ARBA00022651"/>
    </source>
</evidence>
<evidence type="ECO:0000313" key="9">
    <source>
        <dbReference type="Proteomes" id="UP000266975"/>
    </source>
</evidence>
<evidence type="ECO:0000256" key="7">
    <source>
        <dbReference type="ARBA" id="ARBA00023326"/>
    </source>
</evidence>
<dbReference type="GO" id="GO:0045493">
    <property type="term" value="P:xylan catabolic process"/>
    <property type="evidence" value="ECO:0007669"/>
    <property type="project" value="UniProtKB-KW"/>
</dbReference>
<gene>
    <name evidence="8" type="ORF">C5L39_01545</name>
</gene>
<comment type="subcellular location">
    <subcellularLocation>
        <location evidence="1">Secreted</location>
    </subcellularLocation>
</comment>
<evidence type="ECO:0000256" key="2">
    <source>
        <dbReference type="ARBA" id="ARBA00022525"/>
    </source>
</evidence>
<dbReference type="PANTHER" id="PTHR38050:SF2">
    <property type="entry name" value="FERULOYL ESTERASE C-RELATED"/>
    <property type="match status" value="1"/>
</dbReference>
<dbReference type="OrthoDB" id="9767239at2"/>
<dbReference type="Gene3D" id="3.40.50.1820">
    <property type="entry name" value="alpha/beta hydrolase"/>
    <property type="match status" value="1"/>
</dbReference>
<keyword evidence="5" id="KW-0378">Hydrolase</keyword>
<dbReference type="InterPro" id="IPR043595">
    <property type="entry name" value="FaeB/C/D"/>
</dbReference>
<dbReference type="InterPro" id="IPR029058">
    <property type="entry name" value="AB_hydrolase_fold"/>
</dbReference>
<dbReference type="EMBL" id="PTJO01000003">
    <property type="protein sequence ID" value="RNE49102.1"/>
    <property type="molecule type" value="Genomic_DNA"/>
</dbReference>
<evidence type="ECO:0000256" key="4">
    <source>
        <dbReference type="ARBA" id="ARBA00022729"/>
    </source>
</evidence>